<proteinExistence type="predicted"/>
<evidence type="ECO:0000256" key="3">
    <source>
        <dbReference type="ARBA" id="ARBA00022729"/>
    </source>
</evidence>
<accession>A0A6J8C7T2</accession>
<evidence type="ECO:0000259" key="7">
    <source>
        <dbReference type="PROSITE" id="PS50041"/>
    </source>
</evidence>
<dbReference type="InterPro" id="IPR016186">
    <property type="entry name" value="C-type_lectin-like/link_sf"/>
</dbReference>
<dbReference type="GO" id="GO:0005615">
    <property type="term" value="C:extracellular space"/>
    <property type="evidence" value="ECO:0007669"/>
    <property type="project" value="TreeGrafter"/>
</dbReference>
<evidence type="ECO:0000256" key="5">
    <source>
        <dbReference type="ARBA" id="ARBA00023157"/>
    </source>
</evidence>
<dbReference type="SMR" id="A0A6J8C7T2"/>
<keyword evidence="2" id="KW-0964">Secreted</keyword>
<organism evidence="8 9">
    <name type="scientific">Mytilus coruscus</name>
    <name type="common">Sea mussel</name>
    <dbReference type="NCBI Taxonomy" id="42192"/>
    <lineage>
        <taxon>Eukaryota</taxon>
        <taxon>Metazoa</taxon>
        <taxon>Spiralia</taxon>
        <taxon>Lophotrochozoa</taxon>
        <taxon>Mollusca</taxon>
        <taxon>Bivalvia</taxon>
        <taxon>Autobranchia</taxon>
        <taxon>Pteriomorphia</taxon>
        <taxon>Mytilida</taxon>
        <taxon>Mytiloidea</taxon>
        <taxon>Mytilidae</taxon>
        <taxon>Mytilinae</taxon>
        <taxon>Mytilus</taxon>
    </lineage>
</organism>
<protein>
    <recommendedName>
        <fullName evidence="7">C-type lectin domain-containing protein</fullName>
    </recommendedName>
</protein>
<dbReference type="GO" id="GO:0030246">
    <property type="term" value="F:carbohydrate binding"/>
    <property type="evidence" value="ECO:0007669"/>
    <property type="project" value="UniProtKB-KW"/>
</dbReference>
<feature type="transmembrane region" description="Helical" evidence="6">
    <location>
        <begin position="67"/>
        <end position="89"/>
    </location>
</feature>
<dbReference type="InterPro" id="IPR051663">
    <property type="entry name" value="CLec_Tetranectin-domain"/>
</dbReference>
<dbReference type="AlphaFoldDB" id="A0A6J8C7T2"/>
<dbReference type="PANTHER" id="PTHR22799:SF1">
    <property type="entry name" value="C-TYPE LECTIN DOMAIN FAMILY 11 MEMBER A"/>
    <property type="match status" value="1"/>
</dbReference>
<feature type="domain" description="C-type lectin" evidence="7">
    <location>
        <begin position="129"/>
        <end position="244"/>
    </location>
</feature>
<dbReference type="InterPro" id="IPR016187">
    <property type="entry name" value="CTDL_fold"/>
</dbReference>
<keyword evidence="6" id="KW-0472">Membrane</keyword>
<sequence length="249" mass="28545">MDYESYNSVAEVNDLEFGNRIKEISSPNKLNFYEALNRNNGDISTYDDLKLNQSTTTHEKHHSNRQYFMWLLVGLCCGSVLSGVIVFFATKINDDHISNLENDAAPPGSGRNSSKGYRHIFGLNKSIKLYEDHQSWVEAQKQCVKDGGRLIVLNTESKDKGFLTYVKLLYDTSQWWIGASDREKEGTFRWVTGDVISYNNWDVAEPDDMTKTLTNADCVIYIISGKYGRWYDRVCHFKLPFACEKNATK</sequence>
<keyword evidence="6" id="KW-1133">Transmembrane helix</keyword>
<dbReference type="InterPro" id="IPR001304">
    <property type="entry name" value="C-type_lectin-like"/>
</dbReference>
<dbReference type="EMBL" id="CACVKT020004985">
    <property type="protein sequence ID" value="CAC5392498.1"/>
    <property type="molecule type" value="Genomic_DNA"/>
</dbReference>
<dbReference type="GO" id="GO:0008083">
    <property type="term" value="F:growth factor activity"/>
    <property type="evidence" value="ECO:0007669"/>
    <property type="project" value="TreeGrafter"/>
</dbReference>
<evidence type="ECO:0000256" key="2">
    <source>
        <dbReference type="ARBA" id="ARBA00022525"/>
    </source>
</evidence>
<dbReference type="Proteomes" id="UP000507470">
    <property type="component" value="Unassembled WGS sequence"/>
</dbReference>
<keyword evidence="5" id="KW-1015">Disulfide bond</keyword>
<dbReference type="OrthoDB" id="8950604at2759"/>
<dbReference type="PROSITE" id="PS00615">
    <property type="entry name" value="C_TYPE_LECTIN_1"/>
    <property type="match status" value="1"/>
</dbReference>
<comment type="subcellular location">
    <subcellularLocation>
        <location evidence="1">Secreted</location>
    </subcellularLocation>
</comment>
<evidence type="ECO:0000256" key="6">
    <source>
        <dbReference type="SAM" id="Phobius"/>
    </source>
</evidence>
<evidence type="ECO:0000256" key="4">
    <source>
        <dbReference type="ARBA" id="ARBA00022734"/>
    </source>
</evidence>
<keyword evidence="3" id="KW-0732">Signal</keyword>
<evidence type="ECO:0000256" key="1">
    <source>
        <dbReference type="ARBA" id="ARBA00004613"/>
    </source>
</evidence>
<name>A0A6J8C7T2_MYTCO</name>
<dbReference type="SUPFAM" id="SSF56436">
    <property type="entry name" value="C-type lectin-like"/>
    <property type="match status" value="1"/>
</dbReference>
<gene>
    <name evidence="8" type="ORF">MCOR_27429</name>
</gene>
<dbReference type="PROSITE" id="PS50041">
    <property type="entry name" value="C_TYPE_LECTIN_2"/>
    <property type="match status" value="1"/>
</dbReference>
<dbReference type="PANTHER" id="PTHR22799">
    <property type="entry name" value="TETRANECTIN-RELATED"/>
    <property type="match status" value="1"/>
</dbReference>
<evidence type="ECO:0000313" key="9">
    <source>
        <dbReference type="Proteomes" id="UP000507470"/>
    </source>
</evidence>
<keyword evidence="9" id="KW-1185">Reference proteome</keyword>
<dbReference type="Gene3D" id="3.10.100.10">
    <property type="entry name" value="Mannose-Binding Protein A, subunit A"/>
    <property type="match status" value="1"/>
</dbReference>
<dbReference type="InterPro" id="IPR018378">
    <property type="entry name" value="C-type_lectin_CS"/>
</dbReference>
<reference evidence="8 9" key="1">
    <citation type="submission" date="2020-06" db="EMBL/GenBank/DDBJ databases">
        <authorList>
            <person name="Li R."/>
            <person name="Bekaert M."/>
        </authorList>
    </citation>
    <scope>NUCLEOTIDE SEQUENCE [LARGE SCALE GENOMIC DNA]</scope>
    <source>
        <strain evidence="9">wild</strain>
    </source>
</reference>
<dbReference type="Pfam" id="PF00059">
    <property type="entry name" value="Lectin_C"/>
    <property type="match status" value="1"/>
</dbReference>
<dbReference type="SMART" id="SM00034">
    <property type="entry name" value="CLECT"/>
    <property type="match status" value="1"/>
</dbReference>
<keyword evidence="4" id="KW-0430">Lectin</keyword>
<keyword evidence="6" id="KW-0812">Transmembrane</keyword>
<dbReference type="CDD" id="cd00037">
    <property type="entry name" value="CLECT"/>
    <property type="match status" value="1"/>
</dbReference>
<evidence type="ECO:0000313" key="8">
    <source>
        <dbReference type="EMBL" id="CAC5392498.1"/>
    </source>
</evidence>